<keyword evidence="1" id="KW-0472">Membrane</keyword>
<evidence type="ECO:0000256" key="1">
    <source>
        <dbReference type="SAM" id="Phobius"/>
    </source>
</evidence>
<organism evidence="2 3">
    <name type="scientific">Flavobacterium kingsejongi</name>
    <dbReference type="NCBI Taxonomy" id="1678728"/>
    <lineage>
        <taxon>Bacteria</taxon>
        <taxon>Pseudomonadati</taxon>
        <taxon>Bacteroidota</taxon>
        <taxon>Flavobacteriia</taxon>
        <taxon>Flavobacteriales</taxon>
        <taxon>Flavobacteriaceae</taxon>
        <taxon>Flavobacterium</taxon>
    </lineage>
</organism>
<dbReference type="AlphaFoldDB" id="A0A2S1LMW6"/>
<keyword evidence="3" id="KW-1185">Reference proteome</keyword>
<dbReference type="EMBL" id="CP020919">
    <property type="protein sequence ID" value="AWG25092.1"/>
    <property type="molecule type" value="Genomic_DNA"/>
</dbReference>
<keyword evidence="1" id="KW-1133">Transmembrane helix</keyword>
<dbReference type="OrthoDB" id="1412480at2"/>
<proteinExistence type="predicted"/>
<name>A0A2S1LMW6_9FLAO</name>
<reference evidence="2 3" key="1">
    <citation type="submission" date="2017-04" db="EMBL/GenBank/DDBJ databases">
        <title>Complete genome sequence of Flavobacterium kingsejong AJ004.</title>
        <authorList>
            <person name="Lee P.C."/>
        </authorList>
    </citation>
    <scope>NUCLEOTIDE SEQUENCE [LARGE SCALE GENOMIC DNA]</scope>
    <source>
        <strain evidence="2 3">AJ004</strain>
    </source>
</reference>
<accession>A0A2S1LMW6</accession>
<keyword evidence="1" id="KW-0812">Transmembrane</keyword>
<dbReference type="KEGG" id="fki:FK004_07520"/>
<evidence type="ECO:0000313" key="2">
    <source>
        <dbReference type="EMBL" id="AWG25092.1"/>
    </source>
</evidence>
<feature type="transmembrane region" description="Helical" evidence="1">
    <location>
        <begin position="7"/>
        <end position="29"/>
    </location>
</feature>
<dbReference type="Proteomes" id="UP000244677">
    <property type="component" value="Chromosome"/>
</dbReference>
<dbReference type="RefSeq" id="WP_108736696.1">
    <property type="nucleotide sequence ID" value="NZ_CP020919.1"/>
</dbReference>
<protein>
    <recommendedName>
        <fullName evidence="4">DUF748 domain-containing protein</fullName>
    </recommendedName>
</protein>
<evidence type="ECO:0008006" key="4">
    <source>
        <dbReference type="Google" id="ProtNLM"/>
    </source>
</evidence>
<gene>
    <name evidence="2" type="ORF">FK004_07520</name>
</gene>
<evidence type="ECO:0000313" key="3">
    <source>
        <dbReference type="Proteomes" id="UP000244677"/>
    </source>
</evidence>
<sequence>MKWIKKILIAVLGLVLLIVVVNIGLNFWIRKQLPSIINAKNESPYQITYKSLEVSLLDGNAIAKDIIIVPKSSLGKSTKAGIYATVKVIRIENISSWSLLFHNKIKARRLDVSEPEITLYKDNDRPINNSKSINENVVKPFRNVITVSDINLTKCNLKILSIKDNQVALIVKNLSIGLNGVILDDNTLQHKIPFQYESYSINCDSVFFRSDEFYRMSAINIRTTNDGLKLENFRMIPVYSRAGFIKRIPLEKDLFTLSAEALAIHDMKWGFKEDVFFFDASRITLDTLFANIYRNKVSPDDLKTKKMYNQLLRELKFPLNVDTLQIRKSIVEYEEEVEMKRGPGLVSFHNFNATITHIKSGYKQTKLPDVNIKVNCRFMNAAPLAVNWKFNPLDKTDGFTINGHLKNFASQKLSPFMQPYINATMTGQLDDVFFNFTGNKYGSKGDFSIKYHDLEVKILKKNGKEKNKFLSAIGNLFVRDDSKEQFREAKTETERIPDKSFYNLLWRSVADGLKKTLL</sequence>